<dbReference type="PANTHER" id="PTHR24056">
    <property type="entry name" value="CELL DIVISION PROTEIN KINASE"/>
    <property type="match status" value="1"/>
</dbReference>
<dbReference type="Pfam" id="PF00069">
    <property type="entry name" value="Pkinase"/>
    <property type="match status" value="1"/>
</dbReference>
<dbReference type="InterPro" id="IPR017441">
    <property type="entry name" value="Protein_kinase_ATP_BS"/>
</dbReference>
<reference evidence="14 15" key="1">
    <citation type="submission" date="2019-01" db="EMBL/GenBank/DDBJ databases">
        <title>Genomes sequencing and comparative genomics of infectious freshwater microsporidia, Cucumispora dikerogammari and Thelohania contejeani.</title>
        <authorList>
            <person name="Cormier A."/>
            <person name="Giraud I."/>
            <person name="Wattier R."/>
            <person name="Teixeira M."/>
            <person name="Grandjean F."/>
            <person name="Rigaud T."/>
            <person name="Cordaux R."/>
        </authorList>
    </citation>
    <scope>NUCLEOTIDE SEQUENCE [LARGE SCALE GENOMIC DNA]</scope>
    <source>
        <strain evidence="14">T1</strain>
        <tissue evidence="14">Spores</tissue>
    </source>
</reference>
<comment type="catalytic activity">
    <reaction evidence="10">
        <text>L-seryl-[protein] + ATP = O-phospho-L-seryl-[protein] + ADP + H(+)</text>
        <dbReference type="Rhea" id="RHEA:17989"/>
        <dbReference type="Rhea" id="RHEA-COMP:9863"/>
        <dbReference type="Rhea" id="RHEA-COMP:11604"/>
        <dbReference type="ChEBI" id="CHEBI:15378"/>
        <dbReference type="ChEBI" id="CHEBI:29999"/>
        <dbReference type="ChEBI" id="CHEBI:30616"/>
        <dbReference type="ChEBI" id="CHEBI:83421"/>
        <dbReference type="ChEBI" id="CHEBI:456216"/>
        <dbReference type="EC" id="2.7.11.22"/>
    </reaction>
</comment>
<dbReference type="Gene3D" id="3.30.200.20">
    <property type="entry name" value="Phosphorylase Kinase, domain 1"/>
    <property type="match status" value="1"/>
</dbReference>
<evidence type="ECO:0000256" key="3">
    <source>
        <dbReference type="ARBA" id="ARBA00022527"/>
    </source>
</evidence>
<evidence type="ECO:0000256" key="2">
    <source>
        <dbReference type="ARBA" id="ARBA00012425"/>
    </source>
</evidence>
<evidence type="ECO:0000256" key="8">
    <source>
        <dbReference type="ARBA" id="ARBA00039266"/>
    </source>
</evidence>
<dbReference type="InterPro" id="IPR050108">
    <property type="entry name" value="CDK"/>
</dbReference>
<evidence type="ECO:0000256" key="11">
    <source>
        <dbReference type="PROSITE-ProRule" id="PRU10141"/>
    </source>
</evidence>
<dbReference type="Gene3D" id="1.10.510.10">
    <property type="entry name" value="Transferase(Phosphotransferase) domain 1"/>
    <property type="match status" value="1"/>
</dbReference>
<keyword evidence="5 11" id="KW-0547">Nucleotide-binding</keyword>
<evidence type="ECO:0000256" key="4">
    <source>
        <dbReference type="ARBA" id="ARBA00022679"/>
    </source>
</evidence>
<organism evidence="14 15">
    <name type="scientific">Astathelohania contejeani</name>
    <dbReference type="NCBI Taxonomy" id="164912"/>
    <lineage>
        <taxon>Eukaryota</taxon>
        <taxon>Fungi</taxon>
        <taxon>Fungi incertae sedis</taxon>
        <taxon>Microsporidia</taxon>
        <taxon>Astathelohaniidae</taxon>
        <taxon>Astathelohania</taxon>
    </lineage>
</organism>
<evidence type="ECO:0000256" key="5">
    <source>
        <dbReference type="ARBA" id="ARBA00022741"/>
    </source>
</evidence>
<evidence type="ECO:0000256" key="6">
    <source>
        <dbReference type="ARBA" id="ARBA00022777"/>
    </source>
</evidence>
<dbReference type="InterPro" id="IPR011009">
    <property type="entry name" value="Kinase-like_dom_sf"/>
</dbReference>
<protein>
    <recommendedName>
        <fullName evidence="8">Cyclin-dependent kinase 1</fullName>
        <ecNumber evidence="2">2.7.11.22</ecNumber>
    </recommendedName>
</protein>
<name>A0ABQ7HW51_9MICR</name>
<comment type="caution">
    <text evidence="14">The sequence shown here is derived from an EMBL/GenBank/DDBJ whole genome shotgun (WGS) entry which is preliminary data.</text>
</comment>
<dbReference type="InterPro" id="IPR008271">
    <property type="entry name" value="Ser/Thr_kinase_AS"/>
</dbReference>
<comment type="similarity">
    <text evidence="1">Belongs to the protein kinase superfamily. CMGC Ser/Thr protein kinase family. CDC2/CDKX subfamily.</text>
</comment>
<feature type="domain" description="Protein kinase" evidence="13">
    <location>
        <begin position="5"/>
        <end position="287"/>
    </location>
</feature>
<comment type="catalytic activity">
    <reaction evidence="9">
        <text>L-threonyl-[protein] + ATP = O-phospho-L-threonyl-[protein] + ADP + H(+)</text>
        <dbReference type="Rhea" id="RHEA:46608"/>
        <dbReference type="Rhea" id="RHEA-COMP:11060"/>
        <dbReference type="Rhea" id="RHEA-COMP:11605"/>
        <dbReference type="ChEBI" id="CHEBI:15378"/>
        <dbReference type="ChEBI" id="CHEBI:30013"/>
        <dbReference type="ChEBI" id="CHEBI:30616"/>
        <dbReference type="ChEBI" id="CHEBI:61977"/>
        <dbReference type="ChEBI" id="CHEBI:456216"/>
        <dbReference type="EC" id="2.7.11.22"/>
    </reaction>
</comment>
<sequence length="295" mass="33927">MADSYQKICKIGEGTYGVVYKAREKRTGNLYALKKIRLENSFDGVPATTIREISLLRSLSHSTIIGLHDVIYNNDKLYLVFEYLDVDLRRYLDCARKNNYISTENVLRISYQLITGIFLCHSKGILHRDLKPQNILVDSNGNVKLADFGLGRSIGIPLRTYTHDVITLWYRPPEILLGCKHYSAPVDMWSLGCIMAELYLFRPLFPGDCEIDQIYKIFRMMGTPTDEIWPGVRKLPNFQGSFPEWENVDLSLIIPSDSNFIDLVKKMLIYDPIKRISAKKALQHKLFDGMPPILE</sequence>
<feature type="binding site" evidence="11">
    <location>
        <position position="34"/>
    </location>
    <ligand>
        <name>ATP</name>
        <dbReference type="ChEBI" id="CHEBI:30616"/>
    </ligand>
</feature>
<dbReference type="InterPro" id="IPR000719">
    <property type="entry name" value="Prot_kinase_dom"/>
</dbReference>
<dbReference type="EC" id="2.7.11.22" evidence="2"/>
<dbReference type="EMBL" id="SBIQ01000282">
    <property type="protein sequence ID" value="KAF7681003.1"/>
    <property type="molecule type" value="Genomic_DNA"/>
</dbReference>
<evidence type="ECO:0000256" key="10">
    <source>
        <dbReference type="ARBA" id="ARBA00048367"/>
    </source>
</evidence>
<evidence type="ECO:0000313" key="15">
    <source>
        <dbReference type="Proteomes" id="UP001516464"/>
    </source>
</evidence>
<dbReference type="PROSITE" id="PS00107">
    <property type="entry name" value="PROTEIN_KINASE_ATP"/>
    <property type="match status" value="1"/>
</dbReference>
<accession>A0ABQ7HW51</accession>
<keyword evidence="3 12" id="KW-0723">Serine/threonine-protein kinase</keyword>
<evidence type="ECO:0000256" key="7">
    <source>
        <dbReference type="ARBA" id="ARBA00022840"/>
    </source>
</evidence>
<evidence type="ECO:0000313" key="14">
    <source>
        <dbReference type="EMBL" id="KAF7681003.1"/>
    </source>
</evidence>
<dbReference type="CDD" id="cd07829">
    <property type="entry name" value="STKc_CDK_like"/>
    <property type="match status" value="1"/>
</dbReference>
<dbReference type="Proteomes" id="UP001516464">
    <property type="component" value="Unassembled WGS sequence"/>
</dbReference>
<dbReference type="GO" id="GO:0016301">
    <property type="term" value="F:kinase activity"/>
    <property type="evidence" value="ECO:0007669"/>
    <property type="project" value="UniProtKB-KW"/>
</dbReference>
<gene>
    <name evidence="14" type="primary">CDC28</name>
    <name evidence="14" type="ORF">TCON_2383</name>
</gene>
<keyword evidence="6 14" id="KW-0418">Kinase</keyword>
<keyword evidence="4" id="KW-0808">Transferase</keyword>
<evidence type="ECO:0000256" key="12">
    <source>
        <dbReference type="RuleBase" id="RU000304"/>
    </source>
</evidence>
<keyword evidence="15" id="KW-1185">Reference proteome</keyword>
<dbReference type="PANTHER" id="PTHR24056:SF254">
    <property type="entry name" value="CYCLIN-DEPENDENT KINASE 2"/>
    <property type="match status" value="1"/>
</dbReference>
<proteinExistence type="inferred from homology"/>
<evidence type="ECO:0000256" key="1">
    <source>
        <dbReference type="ARBA" id="ARBA00006485"/>
    </source>
</evidence>
<dbReference type="SMART" id="SM00220">
    <property type="entry name" value="S_TKc"/>
    <property type="match status" value="1"/>
</dbReference>
<dbReference type="SUPFAM" id="SSF56112">
    <property type="entry name" value="Protein kinase-like (PK-like)"/>
    <property type="match status" value="1"/>
</dbReference>
<keyword evidence="7 11" id="KW-0067">ATP-binding</keyword>
<dbReference type="PROSITE" id="PS50011">
    <property type="entry name" value="PROTEIN_KINASE_DOM"/>
    <property type="match status" value="1"/>
</dbReference>
<evidence type="ECO:0000256" key="9">
    <source>
        <dbReference type="ARBA" id="ARBA00047811"/>
    </source>
</evidence>
<evidence type="ECO:0000259" key="13">
    <source>
        <dbReference type="PROSITE" id="PS50011"/>
    </source>
</evidence>
<dbReference type="PROSITE" id="PS00108">
    <property type="entry name" value="PROTEIN_KINASE_ST"/>
    <property type="match status" value="1"/>
</dbReference>